<dbReference type="GO" id="GO:0060003">
    <property type="term" value="P:copper ion export"/>
    <property type="evidence" value="ECO:0007669"/>
    <property type="project" value="TreeGrafter"/>
</dbReference>
<dbReference type="AlphaFoldDB" id="A0A142BEQ4"/>
<protein>
    <submittedName>
        <fullName evidence="11">Putative HlyD-like membrane fusion protein</fullName>
    </submittedName>
</protein>
<evidence type="ECO:0000313" key="12">
    <source>
        <dbReference type="Proteomes" id="UP000071065"/>
    </source>
</evidence>
<comment type="cofactor">
    <cofactor evidence="1">
        <name>Zn(2+)</name>
        <dbReference type="ChEBI" id="CHEBI:29105"/>
    </cofactor>
</comment>
<feature type="transmembrane region" description="Helical" evidence="8">
    <location>
        <begin position="376"/>
        <end position="395"/>
    </location>
</feature>
<evidence type="ECO:0000256" key="6">
    <source>
        <dbReference type="ARBA" id="ARBA00022989"/>
    </source>
</evidence>
<keyword evidence="5 8" id="KW-0812">Transmembrane</keyword>
<dbReference type="SUPFAM" id="SSF111369">
    <property type="entry name" value="HlyD-like secretion proteins"/>
    <property type="match status" value="1"/>
</dbReference>
<dbReference type="GO" id="GO:0030313">
    <property type="term" value="C:cell envelope"/>
    <property type="evidence" value="ECO:0007669"/>
    <property type="project" value="TreeGrafter"/>
</dbReference>
<feature type="transmembrane region" description="Helical" evidence="8">
    <location>
        <begin position="146"/>
        <end position="163"/>
    </location>
</feature>
<evidence type="ECO:0000256" key="7">
    <source>
        <dbReference type="ARBA" id="ARBA00023136"/>
    </source>
</evidence>
<evidence type="ECO:0000256" key="8">
    <source>
        <dbReference type="SAM" id="Phobius"/>
    </source>
</evidence>
<comment type="subcellular location">
    <subcellularLocation>
        <location evidence="2">Membrane</location>
        <topology evidence="2">Multi-pass membrane protein</topology>
    </subcellularLocation>
</comment>
<dbReference type="RefSeq" id="WP_051790134.1">
    <property type="nucleotide sequence ID" value="NZ_CP013251.1"/>
</dbReference>
<dbReference type="GO" id="GO:0015679">
    <property type="term" value="P:plasma membrane copper ion transport"/>
    <property type="evidence" value="ECO:0007669"/>
    <property type="project" value="TreeGrafter"/>
</dbReference>
<evidence type="ECO:0000259" key="10">
    <source>
        <dbReference type="Pfam" id="PF25984"/>
    </source>
</evidence>
<dbReference type="Proteomes" id="UP000071065">
    <property type="component" value="Chromosome"/>
</dbReference>
<dbReference type="PANTHER" id="PTHR30097:SF4">
    <property type="entry name" value="SLR6042 PROTEIN"/>
    <property type="match status" value="1"/>
</dbReference>
<dbReference type="KEGG" id="emp:EZMO1_3230"/>
<comment type="similarity">
    <text evidence="3">Belongs to the peptidase M50B family.</text>
</comment>
<feature type="domain" description="YknX-like barrel-sandwich hybrid" evidence="10">
    <location>
        <begin position="450"/>
        <end position="570"/>
    </location>
</feature>
<feature type="transmembrane region" description="Helical" evidence="8">
    <location>
        <begin position="415"/>
        <end position="432"/>
    </location>
</feature>
<keyword evidence="6 8" id="KW-1133">Transmembrane helix</keyword>
<dbReference type="Gene3D" id="2.40.50.100">
    <property type="match status" value="1"/>
</dbReference>
<dbReference type="Pfam" id="PF02163">
    <property type="entry name" value="Peptidase_M50"/>
    <property type="match status" value="1"/>
</dbReference>
<keyword evidence="7 8" id="KW-0472">Membrane</keyword>
<feature type="transmembrane region" description="Helical" evidence="8">
    <location>
        <begin position="247"/>
        <end position="267"/>
    </location>
</feature>
<evidence type="ECO:0000259" key="9">
    <source>
        <dbReference type="Pfam" id="PF02163"/>
    </source>
</evidence>
<feature type="transmembrane region" description="Helical" evidence="8">
    <location>
        <begin position="170"/>
        <end position="192"/>
    </location>
</feature>
<evidence type="ECO:0000256" key="1">
    <source>
        <dbReference type="ARBA" id="ARBA00001947"/>
    </source>
</evidence>
<evidence type="ECO:0000256" key="2">
    <source>
        <dbReference type="ARBA" id="ARBA00004141"/>
    </source>
</evidence>
<keyword evidence="4" id="KW-0813">Transport</keyword>
<accession>A0A142BEQ4</accession>
<dbReference type="GO" id="GO:0006508">
    <property type="term" value="P:proteolysis"/>
    <property type="evidence" value="ECO:0007669"/>
    <property type="project" value="InterPro"/>
</dbReference>
<evidence type="ECO:0000256" key="5">
    <source>
        <dbReference type="ARBA" id="ARBA00022692"/>
    </source>
</evidence>
<feature type="domain" description="Peptidase M50" evidence="9">
    <location>
        <begin position="184"/>
        <end position="265"/>
    </location>
</feature>
<feature type="transmembrane region" description="Helical" evidence="8">
    <location>
        <begin position="204"/>
        <end position="226"/>
    </location>
</feature>
<dbReference type="InterPro" id="IPR008915">
    <property type="entry name" value="Peptidase_M50"/>
</dbReference>
<dbReference type="GO" id="GO:0016020">
    <property type="term" value="C:membrane"/>
    <property type="evidence" value="ECO:0007669"/>
    <property type="project" value="UniProtKB-SubCell"/>
</dbReference>
<dbReference type="STRING" id="570277.EZMO1_3230"/>
<evidence type="ECO:0000313" key="11">
    <source>
        <dbReference type="EMBL" id="AMO57230.1"/>
    </source>
</evidence>
<organism evidence="11 12">
    <name type="scientific">Endozoicomonas montiporae CL-33</name>
    <dbReference type="NCBI Taxonomy" id="570277"/>
    <lineage>
        <taxon>Bacteria</taxon>
        <taxon>Pseudomonadati</taxon>
        <taxon>Pseudomonadota</taxon>
        <taxon>Gammaproteobacteria</taxon>
        <taxon>Oceanospirillales</taxon>
        <taxon>Endozoicomonadaceae</taxon>
        <taxon>Endozoicomonas</taxon>
    </lineage>
</organism>
<dbReference type="PANTHER" id="PTHR30097">
    <property type="entry name" value="CATION EFFLUX SYSTEM PROTEIN CUSB"/>
    <property type="match status" value="1"/>
</dbReference>
<evidence type="ECO:0000256" key="4">
    <source>
        <dbReference type="ARBA" id="ARBA00022448"/>
    </source>
</evidence>
<name>A0A142BEQ4_9GAMM</name>
<sequence length="702" mass="80629">MDHPLPLREELELFERESDAMGAPSWSIYDPVRNVWFRISQESLLLMRHWQAGSVTRILASVKEKEGVAVQQEQLEQLYAFLLDNQLLVVDSKADTKRFVEQQHKSRNSLLQQMLLGYLYFRIPLVNPDRFLEKLLSVGAFFIRRQWLVIIMLVAVAGLFLTLRQWDAFINTAVQSFSPTGFLYYLIALVFVKSVHEVGHGLVAKYYGCRVPAMGVAFLVMFPVLYTDTTDTWRLASYRQRIHVGAAGLFAELVVASLALFLWPFLADAAVKNIVFMLAAVTWVTSLLINLNPFMRFDGYYLLSDWWRIDNLQHRAFTLARWQLREWLFDLNAPAPENWSKGQKRKLLFYAYGTWIYRFLLFLAIALLVYHFFFKALGLILFLVEIVWLVFRPIYQEVRFWWQQRQNIHWNRRSIINFSVVLFIVMLPLIPFDRSLNLPAVSQATDNVKVFAPESGGLIEDVLVTTGQQVSRGQPLFRLSNPDLSHKQQQLLIELNLTQTLLDRKAADLDYLQATPVVLQRKNALLEALSGIEQQQGELVVESPFSGKVVFLDEWLTKGQWLHAKSPMLQLARTDSVQIEAYVSAADLNRIASGYRGWFYPDDLTQAAVEVSVLQVSPVSSRVMETEYLSSDYGGAIEITRDQQGRALPVEGSYRVILAPVFEGIDSQRLLTGSVHLEVKGRSAFSLFWADFWGVLIRESGF</sequence>
<feature type="transmembrane region" description="Helical" evidence="8">
    <location>
        <begin position="273"/>
        <end position="291"/>
    </location>
</feature>
<dbReference type="EMBL" id="CP013251">
    <property type="protein sequence ID" value="AMO57230.1"/>
    <property type="molecule type" value="Genomic_DNA"/>
</dbReference>
<dbReference type="Pfam" id="PF25984">
    <property type="entry name" value="BSH_YknX"/>
    <property type="match status" value="1"/>
</dbReference>
<dbReference type="InterPro" id="IPR051909">
    <property type="entry name" value="MFP_Cation_Efflux"/>
</dbReference>
<dbReference type="PATRIC" id="fig|570277.3.peg.3470"/>
<evidence type="ECO:0000256" key="3">
    <source>
        <dbReference type="ARBA" id="ARBA00007931"/>
    </source>
</evidence>
<gene>
    <name evidence="11" type="ORF">EZMO1_3230</name>
</gene>
<reference evidence="11 12" key="1">
    <citation type="journal article" date="2016" name="Front. Microbiol.">
        <title>Genomic Insight into the Host-Endosymbiont Relationship of Endozoicomonas montiporae CL-33(T) with its Coral Host.</title>
        <authorList>
            <person name="Ding J.-Y."/>
            <person name="Shiu J.-H."/>
            <person name="Chen W.-M."/>
            <person name="Chiang Y.-R."/>
            <person name="Tang S.-L."/>
        </authorList>
    </citation>
    <scope>NUCLEOTIDE SEQUENCE [LARGE SCALE GENOMIC DNA]</scope>
    <source>
        <strain evidence="11 12">CL-33</strain>
    </source>
</reference>
<proteinExistence type="inferred from homology"/>
<feature type="transmembrane region" description="Helical" evidence="8">
    <location>
        <begin position="347"/>
        <end position="370"/>
    </location>
</feature>
<dbReference type="InterPro" id="IPR058639">
    <property type="entry name" value="BSH_YknX-like"/>
</dbReference>